<evidence type="ECO:0000256" key="3">
    <source>
        <dbReference type="ARBA" id="ARBA00022840"/>
    </source>
</evidence>
<gene>
    <name evidence="5" type="ORF">SCLCIDRAFT_1215215</name>
</gene>
<dbReference type="Proteomes" id="UP000053989">
    <property type="component" value="Unassembled WGS sequence"/>
</dbReference>
<dbReference type="GO" id="GO:0005634">
    <property type="term" value="C:nucleus"/>
    <property type="evidence" value="ECO:0007669"/>
    <property type="project" value="TreeGrafter"/>
</dbReference>
<dbReference type="InParanoid" id="A0A0C3E1D5"/>
<dbReference type="AlphaFoldDB" id="A0A0C3E1D5"/>
<evidence type="ECO:0000259" key="4">
    <source>
        <dbReference type="PROSITE" id="PS50011"/>
    </source>
</evidence>
<dbReference type="GO" id="GO:0004674">
    <property type="term" value="F:protein serine/threonine kinase activity"/>
    <property type="evidence" value="ECO:0007669"/>
    <property type="project" value="TreeGrafter"/>
</dbReference>
<evidence type="ECO:0000256" key="1">
    <source>
        <dbReference type="ARBA" id="ARBA00006485"/>
    </source>
</evidence>
<dbReference type="GO" id="GO:0005524">
    <property type="term" value="F:ATP binding"/>
    <property type="evidence" value="ECO:0007669"/>
    <property type="project" value="UniProtKB-KW"/>
</dbReference>
<dbReference type="InterPro" id="IPR050108">
    <property type="entry name" value="CDK"/>
</dbReference>
<reference evidence="6" key="2">
    <citation type="submission" date="2015-01" db="EMBL/GenBank/DDBJ databases">
        <title>Evolutionary Origins and Diversification of the Mycorrhizal Mutualists.</title>
        <authorList>
            <consortium name="DOE Joint Genome Institute"/>
            <consortium name="Mycorrhizal Genomics Consortium"/>
            <person name="Kohler A."/>
            <person name="Kuo A."/>
            <person name="Nagy L.G."/>
            <person name="Floudas D."/>
            <person name="Copeland A."/>
            <person name="Barry K.W."/>
            <person name="Cichocki N."/>
            <person name="Veneault-Fourrey C."/>
            <person name="LaButti K."/>
            <person name="Lindquist E.A."/>
            <person name="Lipzen A."/>
            <person name="Lundell T."/>
            <person name="Morin E."/>
            <person name="Murat C."/>
            <person name="Riley R."/>
            <person name="Ohm R."/>
            <person name="Sun H."/>
            <person name="Tunlid A."/>
            <person name="Henrissat B."/>
            <person name="Grigoriev I.V."/>
            <person name="Hibbett D.S."/>
            <person name="Martin F."/>
        </authorList>
    </citation>
    <scope>NUCLEOTIDE SEQUENCE [LARGE SCALE GENOMIC DNA]</scope>
    <source>
        <strain evidence="6">Foug A</strain>
    </source>
</reference>
<evidence type="ECO:0000313" key="6">
    <source>
        <dbReference type="Proteomes" id="UP000053989"/>
    </source>
</evidence>
<dbReference type="PROSITE" id="PS50011">
    <property type="entry name" value="PROTEIN_KINASE_DOM"/>
    <property type="match status" value="1"/>
</dbReference>
<dbReference type="InterPro" id="IPR008271">
    <property type="entry name" value="Ser/Thr_kinase_AS"/>
</dbReference>
<dbReference type="Pfam" id="PF00069">
    <property type="entry name" value="Pkinase"/>
    <property type="match status" value="1"/>
</dbReference>
<evidence type="ECO:0000256" key="2">
    <source>
        <dbReference type="ARBA" id="ARBA00022741"/>
    </source>
</evidence>
<dbReference type="OrthoDB" id="413582at2759"/>
<dbReference type="InterPro" id="IPR011009">
    <property type="entry name" value="Kinase-like_dom_sf"/>
</dbReference>
<proteinExistence type="inferred from homology"/>
<dbReference type="Gene3D" id="1.10.510.10">
    <property type="entry name" value="Transferase(Phosphotransferase) domain 1"/>
    <property type="match status" value="1"/>
</dbReference>
<keyword evidence="2" id="KW-0547">Nucleotide-binding</keyword>
<protein>
    <recommendedName>
        <fullName evidence="4">Protein kinase domain-containing protein</fullName>
    </recommendedName>
</protein>
<reference evidence="5 6" key="1">
    <citation type="submission" date="2014-04" db="EMBL/GenBank/DDBJ databases">
        <authorList>
            <consortium name="DOE Joint Genome Institute"/>
            <person name="Kuo A."/>
            <person name="Kohler A."/>
            <person name="Nagy L.G."/>
            <person name="Floudas D."/>
            <person name="Copeland A."/>
            <person name="Barry K.W."/>
            <person name="Cichocki N."/>
            <person name="Veneault-Fourrey C."/>
            <person name="LaButti K."/>
            <person name="Lindquist E.A."/>
            <person name="Lipzen A."/>
            <person name="Lundell T."/>
            <person name="Morin E."/>
            <person name="Murat C."/>
            <person name="Sun H."/>
            <person name="Tunlid A."/>
            <person name="Henrissat B."/>
            <person name="Grigoriev I.V."/>
            <person name="Hibbett D.S."/>
            <person name="Martin F."/>
            <person name="Nordberg H.P."/>
            <person name="Cantor M.N."/>
            <person name="Hua S.X."/>
        </authorList>
    </citation>
    <scope>NUCLEOTIDE SEQUENCE [LARGE SCALE GENOMIC DNA]</scope>
    <source>
        <strain evidence="5 6">Foug A</strain>
    </source>
</reference>
<accession>A0A0C3E1D5</accession>
<dbReference type="Gene3D" id="3.30.200.20">
    <property type="entry name" value="Phosphorylase Kinase, domain 1"/>
    <property type="match status" value="1"/>
</dbReference>
<organism evidence="5 6">
    <name type="scientific">Scleroderma citrinum Foug A</name>
    <dbReference type="NCBI Taxonomy" id="1036808"/>
    <lineage>
        <taxon>Eukaryota</taxon>
        <taxon>Fungi</taxon>
        <taxon>Dikarya</taxon>
        <taxon>Basidiomycota</taxon>
        <taxon>Agaricomycotina</taxon>
        <taxon>Agaricomycetes</taxon>
        <taxon>Agaricomycetidae</taxon>
        <taxon>Boletales</taxon>
        <taxon>Sclerodermatineae</taxon>
        <taxon>Sclerodermataceae</taxon>
        <taxon>Scleroderma</taxon>
    </lineage>
</organism>
<dbReference type="PROSITE" id="PS00108">
    <property type="entry name" value="PROTEIN_KINASE_ST"/>
    <property type="match status" value="1"/>
</dbReference>
<dbReference type="SUPFAM" id="SSF56112">
    <property type="entry name" value="Protein kinase-like (PK-like)"/>
    <property type="match status" value="1"/>
</dbReference>
<dbReference type="EMBL" id="KN822043">
    <property type="protein sequence ID" value="KIM62339.1"/>
    <property type="molecule type" value="Genomic_DNA"/>
</dbReference>
<name>A0A0C3E1D5_9AGAM</name>
<dbReference type="HOGENOM" id="CLU_000288_50_0_1"/>
<sequence length="447" mass="49795">MSDFCASADIISEGPFSTVTRIQADPPEPTRWIAIKSSTTSREYARKPHDIVKEARLIALASHPNIISLIKQEATEISQSLSLWMPFIPYSLHDLLSTSTFSPHPLVSFGSTDGSSVATPREKRFVVLVKSIIFQVLCAVNHLHETVKVAHRDIKPSNILLSASGCVKLIDFGIAWKVDESESAQEGDLWLEHDGTMFFEVSTGPYRAPELLFGPRSYDAFAIDYWSLGVTFSEFFTALRLRSDEEEEVMDAFLTSDSESDTEESPTTLEPFMMAKGVRAGDSTARWLRDSLFNGQRGEIGLAWSIFKTRGSPKNTNWPSFLQLPDASKLSFVDVDAVDLAPLLPNLPPSTLHLSLDIKTHMPSGEMSPTPLDLVSRFLVYEPSRRLRPRDALRSPWFEAEPGLLLPDDYPISSTQAALLDGQELLDKWESKTLGELLKSHLPNQAQ</sequence>
<keyword evidence="6" id="KW-1185">Reference proteome</keyword>
<dbReference type="SMART" id="SM00220">
    <property type="entry name" value="S_TKc"/>
    <property type="match status" value="1"/>
</dbReference>
<evidence type="ECO:0000313" key="5">
    <source>
        <dbReference type="EMBL" id="KIM62339.1"/>
    </source>
</evidence>
<keyword evidence="3" id="KW-0067">ATP-binding</keyword>
<dbReference type="PANTHER" id="PTHR24056">
    <property type="entry name" value="CELL DIVISION PROTEIN KINASE"/>
    <property type="match status" value="1"/>
</dbReference>
<dbReference type="STRING" id="1036808.A0A0C3E1D5"/>
<comment type="similarity">
    <text evidence="1">Belongs to the protein kinase superfamily. CMGC Ser/Thr protein kinase family. CDC2/CDKX subfamily.</text>
</comment>
<feature type="domain" description="Protein kinase" evidence="4">
    <location>
        <begin position="5"/>
        <end position="398"/>
    </location>
</feature>
<dbReference type="InterPro" id="IPR000719">
    <property type="entry name" value="Prot_kinase_dom"/>
</dbReference>